<evidence type="ECO:0000313" key="2">
    <source>
        <dbReference type="EMBL" id="RNA07778.1"/>
    </source>
</evidence>
<proteinExistence type="predicted"/>
<dbReference type="AlphaFoldDB" id="A0A3M7Q9X4"/>
<comment type="caution">
    <text evidence="2">The sequence shown here is derived from an EMBL/GenBank/DDBJ whole genome shotgun (WGS) entry which is preliminary data.</text>
</comment>
<organism evidence="2 3">
    <name type="scientific">Brachionus plicatilis</name>
    <name type="common">Marine rotifer</name>
    <name type="synonym">Brachionus muelleri</name>
    <dbReference type="NCBI Taxonomy" id="10195"/>
    <lineage>
        <taxon>Eukaryota</taxon>
        <taxon>Metazoa</taxon>
        <taxon>Spiralia</taxon>
        <taxon>Gnathifera</taxon>
        <taxon>Rotifera</taxon>
        <taxon>Eurotatoria</taxon>
        <taxon>Monogononta</taxon>
        <taxon>Pseudotrocha</taxon>
        <taxon>Ploima</taxon>
        <taxon>Brachionidae</taxon>
        <taxon>Brachionus</taxon>
    </lineage>
</organism>
<accession>A0A3M7Q9X4</accession>
<dbReference type="Proteomes" id="UP000276133">
    <property type="component" value="Unassembled WGS sequence"/>
</dbReference>
<keyword evidence="1" id="KW-0812">Transmembrane</keyword>
<name>A0A3M7Q9X4_BRAPC</name>
<keyword evidence="1" id="KW-0472">Membrane</keyword>
<reference evidence="2 3" key="1">
    <citation type="journal article" date="2018" name="Sci. Rep.">
        <title>Genomic signatures of local adaptation to the degree of environmental predictability in rotifers.</title>
        <authorList>
            <person name="Franch-Gras L."/>
            <person name="Hahn C."/>
            <person name="Garcia-Roger E.M."/>
            <person name="Carmona M.J."/>
            <person name="Serra M."/>
            <person name="Gomez A."/>
        </authorList>
    </citation>
    <scope>NUCLEOTIDE SEQUENCE [LARGE SCALE GENOMIC DNA]</scope>
    <source>
        <strain evidence="2">HYR1</strain>
    </source>
</reference>
<feature type="transmembrane region" description="Helical" evidence="1">
    <location>
        <begin position="20"/>
        <end position="43"/>
    </location>
</feature>
<gene>
    <name evidence="2" type="ORF">BpHYR1_025412</name>
</gene>
<evidence type="ECO:0000256" key="1">
    <source>
        <dbReference type="SAM" id="Phobius"/>
    </source>
</evidence>
<keyword evidence="1" id="KW-1133">Transmembrane helix</keyword>
<keyword evidence="3" id="KW-1185">Reference proteome</keyword>
<sequence>MGEKRKRSAPKKATKALVRILIQLFCDILAYFKLLLFTINAFASSRSLHSGYSFTQDIVVQNLQHVQKN</sequence>
<dbReference type="EMBL" id="REGN01006947">
    <property type="protein sequence ID" value="RNA07778.1"/>
    <property type="molecule type" value="Genomic_DNA"/>
</dbReference>
<protein>
    <submittedName>
        <fullName evidence="2">Uncharacterized protein</fullName>
    </submittedName>
</protein>
<evidence type="ECO:0000313" key="3">
    <source>
        <dbReference type="Proteomes" id="UP000276133"/>
    </source>
</evidence>